<feature type="chain" id="PRO_5011556986" evidence="1">
    <location>
        <begin position="19"/>
        <end position="94"/>
    </location>
</feature>
<protein>
    <submittedName>
        <fullName evidence="2">Uncharacterized protein</fullName>
    </submittedName>
</protein>
<gene>
    <name evidence="2" type="ORF">SAMN04488118_104160</name>
</gene>
<dbReference type="AlphaFoldDB" id="A0A1G5QH20"/>
<accession>A0A1G5QH20</accession>
<dbReference type="Proteomes" id="UP000198767">
    <property type="component" value="Unassembled WGS sequence"/>
</dbReference>
<evidence type="ECO:0000313" key="3">
    <source>
        <dbReference type="Proteomes" id="UP000198767"/>
    </source>
</evidence>
<sequence length="94" mass="10656">MKKILFALALLIPNLGTAQNFTKDFVVVGNCNPQSVIEYRDHLNALIDEGKIKEKEAEAITEREIGELKRSDNVDDHFCVILKAVYDEFGLTFK</sequence>
<keyword evidence="1" id="KW-0732">Signal</keyword>
<organism evidence="2 3">
    <name type="scientific">Epibacterium ulvae</name>
    <dbReference type="NCBI Taxonomy" id="1156985"/>
    <lineage>
        <taxon>Bacteria</taxon>
        <taxon>Pseudomonadati</taxon>
        <taxon>Pseudomonadota</taxon>
        <taxon>Alphaproteobacteria</taxon>
        <taxon>Rhodobacterales</taxon>
        <taxon>Roseobacteraceae</taxon>
        <taxon>Epibacterium</taxon>
    </lineage>
</organism>
<reference evidence="2 3" key="1">
    <citation type="submission" date="2016-10" db="EMBL/GenBank/DDBJ databases">
        <authorList>
            <person name="de Groot N.N."/>
        </authorList>
    </citation>
    <scope>NUCLEOTIDE SEQUENCE [LARGE SCALE GENOMIC DNA]</scope>
    <source>
        <strain evidence="2 3">U95</strain>
    </source>
</reference>
<proteinExistence type="predicted"/>
<evidence type="ECO:0000313" key="2">
    <source>
        <dbReference type="EMBL" id="SCZ60830.1"/>
    </source>
</evidence>
<evidence type="ECO:0000256" key="1">
    <source>
        <dbReference type="SAM" id="SignalP"/>
    </source>
</evidence>
<dbReference type="STRING" id="1156985.SAMN04488118_104160"/>
<keyword evidence="3" id="KW-1185">Reference proteome</keyword>
<feature type="signal peptide" evidence="1">
    <location>
        <begin position="1"/>
        <end position="18"/>
    </location>
</feature>
<name>A0A1G5QH20_9RHOB</name>
<dbReference type="EMBL" id="FMWG01000004">
    <property type="protein sequence ID" value="SCZ60830.1"/>
    <property type="molecule type" value="Genomic_DNA"/>
</dbReference>
<dbReference type="RefSeq" id="WP_090217885.1">
    <property type="nucleotide sequence ID" value="NZ_FMWG01000004.1"/>
</dbReference>